<sequence length="150" mass="16228">MFLPWQLKCHLSHQAPSSVNFSLHCAPLLRVCASASVFPRSSYSELPLLWNGKGSILECEDSFCTKDTALGMISSFLGMEQLRLKQSLAGQLEGSPGGAVFRARGMDLNMSVAQQSLSITGHYSAGQLAITTASFFSSLTAERRKYSESG</sequence>
<accession>A0A833YWF2</accession>
<dbReference type="EMBL" id="JABVXQ010000013">
    <property type="protein sequence ID" value="KAF6081853.1"/>
    <property type="molecule type" value="Genomic_DNA"/>
</dbReference>
<comment type="caution">
    <text evidence="1">The sequence shown here is derived from an EMBL/GenBank/DDBJ whole genome shotgun (WGS) entry which is preliminary data.</text>
</comment>
<evidence type="ECO:0000313" key="1">
    <source>
        <dbReference type="EMBL" id="KAF6081853.1"/>
    </source>
</evidence>
<gene>
    <name evidence="1" type="ORF">HJG60_008859</name>
</gene>
<dbReference type="AlphaFoldDB" id="A0A833YWF2"/>
<organism evidence="1 2">
    <name type="scientific">Phyllostomus discolor</name>
    <name type="common">pale spear-nosed bat</name>
    <dbReference type="NCBI Taxonomy" id="89673"/>
    <lineage>
        <taxon>Eukaryota</taxon>
        <taxon>Metazoa</taxon>
        <taxon>Chordata</taxon>
        <taxon>Craniata</taxon>
        <taxon>Vertebrata</taxon>
        <taxon>Euteleostomi</taxon>
        <taxon>Mammalia</taxon>
        <taxon>Eutheria</taxon>
        <taxon>Laurasiatheria</taxon>
        <taxon>Chiroptera</taxon>
        <taxon>Yangochiroptera</taxon>
        <taxon>Phyllostomidae</taxon>
        <taxon>Phyllostominae</taxon>
        <taxon>Phyllostomus</taxon>
    </lineage>
</organism>
<reference evidence="1 2" key="1">
    <citation type="journal article" date="2020" name="Nature">
        <title>Six reference-quality genomes reveal evolution of bat adaptations.</title>
        <authorList>
            <person name="Jebb D."/>
            <person name="Huang Z."/>
            <person name="Pippel M."/>
            <person name="Hughes G.M."/>
            <person name="Lavrichenko K."/>
            <person name="Devanna P."/>
            <person name="Winkler S."/>
            <person name="Jermiin L.S."/>
            <person name="Skirmuntt E.C."/>
            <person name="Katzourakis A."/>
            <person name="Burkitt-Gray L."/>
            <person name="Ray D.A."/>
            <person name="Sullivan K.A.M."/>
            <person name="Roscito J.G."/>
            <person name="Kirilenko B.M."/>
            <person name="Davalos L.M."/>
            <person name="Corthals A.P."/>
            <person name="Power M.L."/>
            <person name="Jones G."/>
            <person name="Ransome R.D."/>
            <person name="Dechmann D.K.N."/>
            <person name="Locatelli A.G."/>
            <person name="Puechmaille S.J."/>
            <person name="Fedrigo O."/>
            <person name="Jarvis E.D."/>
            <person name="Hiller M."/>
            <person name="Vernes S.C."/>
            <person name="Myers E.W."/>
            <person name="Teeling E.C."/>
        </authorList>
    </citation>
    <scope>NUCLEOTIDE SEQUENCE [LARGE SCALE GENOMIC DNA]</scope>
    <source>
        <strain evidence="1">Bat1K_MPI-CBG_1</strain>
    </source>
</reference>
<proteinExistence type="predicted"/>
<name>A0A833YWF2_9CHIR</name>
<evidence type="ECO:0000313" key="2">
    <source>
        <dbReference type="Proteomes" id="UP000664940"/>
    </source>
</evidence>
<dbReference type="Proteomes" id="UP000664940">
    <property type="component" value="Unassembled WGS sequence"/>
</dbReference>
<protein>
    <submittedName>
        <fullName evidence="1">Uncharacterized protein</fullName>
    </submittedName>
</protein>